<evidence type="ECO:0000259" key="1">
    <source>
        <dbReference type="Pfam" id="PF12776"/>
    </source>
</evidence>
<dbReference type="InterPro" id="IPR024752">
    <property type="entry name" value="Myb/SANT-like_dom"/>
</dbReference>
<organism evidence="2 3">
    <name type="scientific">Thlaspi arvense</name>
    <name type="common">Field penny-cress</name>
    <dbReference type="NCBI Taxonomy" id="13288"/>
    <lineage>
        <taxon>Eukaryota</taxon>
        <taxon>Viridiplantae</taxon>
        <taxon>Streptophyta</taxon>
        <taxon>Embryophyta</taxon>
        <taxon>Tracheophyta</taxon>
        <taxon>Spermatophyta</taxon>
        <taxon>Magnoliopsida</taxon>
        <taxon>eudicotyledons</taxon>
        <taxon>Gunneridae</taxon>
        <taxon>Pentapetalae</taxon>
        <taxon>rosids</taxon>
        <taxon>malvids</taxon>
        <taxon>Brassicales</taxon>
        <taxon>Brassicaceae</taxon>
        <taxon>Thlaspideae</taxon>
        <taxon>Thlaspi</taxon>
    </lineage>
</organism>
<evidence type="ECO:0000313" key="3">
    <source>
        <dbReference type="Proteomes" id="UP000836841"/>
    </source>
</evidence>
<sequence length="804" mass="93559">MSGQTTCNDRTRTYWTPTMERFFIDLMLEHLHRGNRTGHTFNKQAWNEMLGVFNSKFGSQYDKDVLKSRYTNLWKQYNDVKSLLDHGGGFSWDQTHQMVLADESLWSSYLKAHPEARVYKTKPVLNFNDLCLIYGYTVADGRYSRSSHDLEVDDEVHGVNIGESSSGNVVLSSKESSKTEWTPVMDQYFISLMLDQIGRGNKTGHAFSKQAWTDMLALFNGRFSAQYGKRVIRHRYNKLSKYYKDMEAITKEDGFSWDETLQMIVADDSDWDSYVKEHPFARTYRMRSLPSYNDLEIIFGSLLQDVKDDGSSAQMNESKASQAHSSDRTRTFWTPPMDHYLIDLLVEQVNKGNRVGQTFITSAWNEMVTAFNAKFVSQHSKDVLKNRYKHLRRLYNDIKFLLEQNGFSWDTRRDMVTADDDVWNTYIQARHILSYFEISIFWLLCYKQMNAHPEARSYRVKTIPSYPNLCFIFGKEMSDGRYTRLAQAVDAETVRMIESGSTDGFKDTLVETHSFQMVHASDEKNEYLCSNTGPPCIEWSQVMDRCLIDLMLEQVNRGNKIGETFTEQAWADMAESFNAKFRSQADMFMLENRYILMMKERDDINNILNLSGFAWDEEKQTIVAEDECWEAYFKEHPDATIYKGKTLDSYSDLCKLYEHLSQEGFNCENLMIELENYGNELDIVDDFSSPHKQHSKRTRTNPTTPPLGFIVHKALKTERETRKPLFDKEGEDDDCTKPFPQNEIYSRIGNAIDALQALPDMDDELLLDACDLLEDDRKAKTFLALDNSLRRKWLVRKLRPSANN</sequence>
<dbReference type="Proteomes" id="UP000836841">
    <property type="component" value="Chromosome 4"/>
</dbReference>
<name>A0AAU9SB36_THLAR</name>
<feature type="domain" description="Myb/SANT-like" evidence="1">
    <location>
        <begin position="14"/>
        <end position="109"/>
    </location>
</feature>
<reference evidence="2 3" key="1">
    <citation type="submission" date="2022-03" db="EMBL/GenBank/DDBJ databases">
        <authorList>
            <person name="Nunn A."/>
            <person name="Chopra R."/>
            <person name="Nunn A."/>
            <person name="Contreras Garrido A."/>
        </authorList>
    </citation>
    <scope>NUCLEOTIDE SEQUENCE [LARGE SCALE GENOMIC DNA]</scope>
</reference>
<feature type="domain" description="Myb/SANT-like" evidence="1">
    <location>
        <begin position="333"/>
        <end position="426"/>
    </location>
</feature>
<dbReference type="PANTHER" id="PTHR46929">
    <property type="entry name" value="EXPRESSED PROTEIN"/>
    <property type="match status" value="1"/>
</dbReference>
<keyword evidence="3" id="KW-1185">Reference proteome</keyword>
<dbReference type="EMBL" id="OU466860">
    <property type="protein sequence ID" value="CAH2061137.1"/>
    <property type="molecule type" value="Genomic_DNA"/>
</dbReference>
<accession>A0AAU9SB36</accession>
<proteinExistence type="predicted"/>
<feature type="domain" description="Myb/SANT-like" evidence="1">
    <location>
        <begin position="538"/>
        <end position="632"/>
    </location>
</feature>
<feature type="domain" description="Myb/SANT-like" evidence="1">
    <location>
        <begin position="180"/>
        <end position="274"/>
    </location>
</feature>
<protein>
    <recommendedName>
        <fullName evidence="1">Myb/SANT-like domain-containing protein</fullName>
    </recommendedName>
</protein>
<gene>
    <name evidence="2" type="ORF">TAV2_LOCUS14211</name>
</gene>
<feature type="non-terminal residue" evidence="2">
    <location>
        <position position="1"/>
    </location>
</feature>
<evidence type="ECO:0000313" key="2">
    <source>
        <dbReference type="EMBL" id="CAH2061137.1"/>
    </source>
</evidence>
<dbReference type="Pfam" id="PF12776">
    <property type="entry name" value="Myb_DNA-bind_3"/>
    <property type="match status" value="4"/>
</dbReference>
<dbReference type="AlphaFoldDB" id="A0AAU9SB36"/>
<dbReference type="PANTHER" id="PTHR46929:SF28">
    <property type="entry name" value="MYB_SANT-LIKE DNA-BINDING DOMAIN PROTEIN"/>
    <property type="match status" value="1"/>
</dbReference>